<evidence type="ECO:0000256" key="1">
    <source>
        <dbReference type="ARBA" id="ARBA00004173"/>
    </source>
</evidence>
<dbReference type="GO" id="GO:0033615">
    <property type="term" value="P:mitochondrial proton-transporting ATP synthase complex assembly"/>
    <property type="evidence" value="ECO:0007669"/>
    <property type="project" value="TreeGrafter"/>
</dbReference>
<gene>
    <name evidence="6" type="ORF">FGG08_007213</name>
</gene>
<evidence type="ECO:0000313" key="7">
    <source>
        <dbReference type="Proteomes" id="UP000698800"/>
    </source>
</evidence>
<dbReference type="PANTHER" id="PTHR13126:SF0">
    <property type="entry name" value="ATP SYNTHASE MITOCHONDRIAL F1 COMPLEX ASSEMBLY FACTOR 1"/>
    <property type="match status" value="1"/>
</dbReference>
<dbReference type="InterPro" id="IPR010591">
    <property type="entry name" value="ATP11"/>
</dbReference>
<feature type="region of interest" description="Disordered" evidence="5">
    <location>
        <begin position="180"/>
        <end position="230"/>
    </location>
</feature>
<comment type="subcellular location">
    <subcellularLocation>
        <location evidence="1">Mitochondrion</location>
    </subcellularLocation>
</comment>
<evidence type="ECO:0000256" key="5">
    <source>
        <dbReference type="SAM" id="MobiDB-lite"/>
    </source>
</evidence>
<dbReference type="Proteomes" id="UP000698800">
    <property type="component" value="Unassembled WGS sequence"/>
</dbReference>
<dbReference type="PANTHER" id="PTHR13126">
    <property type="entry name" value="CHAPERONE ATP11"/>
    <property type="match status" value="1"/>
</dbReference>
<evidence type="ECO:0000256" key="3">
    <source>
        <dbReference type="ARBA" id="ARBA00022946"/>
    </source>
</evidence>
<evidence type="ECO:0000313" key="6">
    <source>
        <dbReference type="EMBL" id="KAH0534202.1"/>
    </source>
</evidence>
<evidence type="ECO:0000256" key="2">
    <source>
        <dbReference type="ARBA" id="ARBA00009116"/>
    </source>
</evidence>
<evidence type="ECO:0000256" key="4">
    <source>
        <dbReference type="ARBA" id="ARBA00023128"/>
    </source>
</evidence>
<dbReference type="Pfam" id="PF06644">
    <property type="entry name" value="ATP11"/>
    <property type="match status" value="1"/>
</dbReference>
<feature type="compositionally biased region" description="Pro residues" evidence="5">
    <location>
        <begin position="286"/>
        <end position="302"/>
    </location>
</feature>
<feature type="compositionally biased region" description="Low complexity" evidence="5">
    <location>
        <begin position="188"/>
        <end position="207"/>
    </location>
</feature>
<dbReference type="GO" id="GO:0005739">
    <property type="term" value="C:mitochondrion"/>
    <property type="evidence" value="ECO:0007669"/>
    <property type="project" value="UniProtKB-SubCell"/>
</dbReference>
<accession>A0A9P8I3U5</accession>
<name>A0A9P8I3U5_9PEZI</name>
<feature type="region of interest" description="Disordered" evidence="5">
    <location>
        <begin position="285"/>
        <end position="305"/>
    </location>
</feature>
<evidence type="ECO:0008006" key="8">
    <source>
        <dbReference type="Google" id="ProtNLM"/>
    </source>
</evidence>
<keyword evidence="3" id="KW-0809">Transit peptide</keyword>
<keyword evidence="4" id="KW-0496">Mitochondrion</keyword>
<dbReference type="OrthoDB" id="16535at2759"/>
<protein>
    <recommendedName>
        <fullName evidence="8">ATP synthase mitochondrial F1 complex assembly factor 1</fullName>
    </recommendedName>
</protein>
<organism evidence="6 7">
    <name type="scientific">Glutinoglossum americanum</name>
    <dbReference type="NCBI Taxonomy" id="1670608"/>
    <lineage>
        <taxon>Eukaryota</taxon>
        <taxon>Fungi</taxon>
        <taxon>Dikarya</taxon>
        <taxon>Ascomycota</taxon>
        <taxon>Pezizomycotina</taxon>
        <taxon>Geoglossomycetes</taxon>
        <taxon>Geoglossales</taxon>
        <taxon>Geoglossaceae</taxon>
        <taxon>Glutinoglossum</taxon>
    </lineage>
</organism>
<proteinExistence type="inferred from homology"/>
<comment type="similarity">
    <text evidence="2">Belongs to the ATP11 family.</text>
</comment>
<sequence length="424" mass="46703">MATGRRKTHSAQSAESAEGAAEEGRKKGNGNLDLAQPANAPSRCVLRTDLNPTQSPVFAKKIEQRCPVDETAEMVMRVALSAASRPFFPSASPSSLRLGLRWRLGVRGSISPPPPPPLLQRRWAQVLDVRFLATQIPPSQRVLEAYREKLGRKAKEEGVRDLDELREKFRGRIERVQREEEAVGAAITASATPASVPVSPLSSSAQPTPQLEHDPTATARHPPGVKPLSSILDLPKISPLPAETISSLWTTHHSTLPNTLSASIPLSTFSQMLQTARQHPSFIIPLPRPQQDPASSNPPPQETPSAPFDMHYIQWLLPPHTPNPTILFTSLAAYKLHGEFATPHTTLTHYLDLAPTKDIVLLRGEVVKGSGVSVEDARWLVMCLQKFYGPMGDVGRRRRLLEGFTRGEKEWKVEDLVGEVERID</sequence>
<comment type="caution">
    <text evidence="6">The sequence shown here is derived from an EMBL/GenBank/DDBJ whole genome shotgun (WGS) entry which is preliminary data.</text>
</comment>
<feature type="region of interest" description="Disordered" evidence="5">
    <location>
        <begin position="1"/>
        <end position="40"/>
    </location>
</feature>
<reference evidence="6" key="1">
    <citation type="submission" date="2021-03" db="EMBL/GenBank/DDBJ databases">
        <title>Comparative genomics and phylogenomic investigation of the class Geoglossomycetes provide insights into ecological specialization and systematics.</title>
        <authorList>
            <person name="Melie T."/>
            <person name="Pirro S."/>
            <person name="Miller A.N."/>
            <person name="Quandt A."/>
        </authorList>
    </citation>
    <scope>NUCLEOTIDE SEQUENCE</scope>
    <source>
        <strain evidence="6">GBOQ0MN5Z8</strain>
    </source>
</reference>
<dbReference type="AlphaFoldDB" id="A0A9P8I3U5"/>
<keyword evidence="7" id="KW-1185">Reference proteome</keyword>
<dbReference type="EMBL" id="JAGHQL010000261">
    <property type="protein sequence ID" value="KAH0534202.1"/>
    <property type="molecule type" value="Genomic_DNA"/>
</dbReference>